<feature type="region of interest" description="Disordered" evidence="6">
    <location>
        <begin position="1"/>
        <end position="24"/>
    </location>
</feature>
<protein>
    <submittedName>
        <fullName evidence="8">Radical SAM protein</fullName>
    </submittedName>
</protein>
<feature type="domain" description="Radical SAM core" evidence="7">
    <location>
        <begin position="58"/>
        <end position="267"/>
    </location>
</feature>
<dbReference type="AlphaFoldDB" id="A0A848EI96"/>
<evidence type="ECO:0000256" key="3">
    <source>
        <dbReference type="ARBA" id="ARBA00022723"/>
    </source>
</evidence>
<evidence type="ECO:0000256" key="2">
    <source>
        <dbReference type="ARBA" id="ARBA00022691"/>
    </source>
</evidence>
<evidence type="ECO:0000259" key="7">
    <source>
        <dbReference type="PROSITE" id="PS51918"/>
    </source>
</evidence>
<dbReference type="InterPro" id="IPR050377">
    <property type="entry name" value="Radical_SAM_PqqE_MftC-like"/>
</dbReference>
<dbReference type="Gene3D" id="3.20.20.70">
    <property type="entry name" value="Aldolase class I"/>
    <property type="match status" value="1"/>
</dbReference>
<keyword evidence="3" id="KW-0479">Metal-binding</keyword>
<keyword evidence="4" id="KW-0408">Iron</keyword>
<name>A0A848EI96_9PROT</name>
<dbReference type="InterPro" id="IPR007197">
    <property type="entry name" value="rSAM"/>
</dbReference>
<comment type="cofactor">
    <cofactor evidence="1">
        <name>[4Fe-4S] cluster</name>
        <dbReference type="ChEBI" id="CHEBI:49883"/>
    </cofactor>
</comment>
<keyword evidence="2" id="KW-0949">S-adenosyl-L-methionine</keyword>
<dbReference type="SFLD" id="SFLDG01067">
    <property type="entry name" value="SPASM/twitch_domain_containing"/>
    <property type="match status" value="1"/>
</dbReference>
<dbReference type="Pfam" id="PF04055">
    <property type="entry name" value="Radical_SAM"/>
    <property type="match status" value="1"/>
</dbReference>
<reference evidence="8 9" key="1">
    <citation type="submission" date="2020-03" db="EMBL/GenBank/DDBJ databases">
        <authorList>
            <person name="Sun Q."/>
        </authorList>
    </citation>
    <scope>NUCLEOTIDE SEQUENCE [LARGE SCALE GENOMIC DNA]</scope>
    <source>
        <strain evidence="8 9">JC162</strain>
    </source>
</reference>
<dbReference type="PROSITE" id="PS51918">
    <property type="entry name" value="RADICAL_SAM"/>
    <property type="match status" value="1"/>
</dbReference>
<dbReference type="PANTHER" id="PTHR11228">
    <property type="entry name" value="RADICAL SAM DOMAIN PROTEIN"/>
    <property type="match status" value="1"/>
</dbReference>
<dbReference type="GO" id="GO:0051536">
    <property type="term" value="F:iron-sulfur cluster binding"/>
    <property type="evidence" value="ECO:0007669"/>
    <property type="project" value="UniProtKB-KW"/>
</dbReference>
<dbReference type="InterPro" id="IPR006638">
    <property type="entry name" value="Elp3/MiaA/NifB-like_rSAM"/>
</dbReference>
<accession>A0A848EI96</accession>
<dbReference type="Proteomes" id="UP000548582">
    <property type="component" value="Unassembled WGS sequence"/>
</dbReference>
<dbReference type="InterPro" id="IPR058240">
    <property type="entry name" value="rSAM_sf"/>
</dbReference>
<organism evidence="8 9">
    <name type="scientific">Neoroseomonas marina</name>
    <dbReference type="NCBI Taxonomy" id="1232220"/>
    <lineage>
        <taxon>Bacteria</taxon>
        <taxon>Pseudomonadati</taxon>
        <taxon>Pseudomonadota</taxon>
        <taxon>Alphaproteobacteria</taxon>
        <taxon>Acetobacterales</taxon>
        <taxon>Acetobacteraceae</taxon>
        <taxon>Neoroseomonas</taxon>
    </lineage>
</organism>
<dbReference type="CDD" id="cd01335">
    <property type="entry name" value="Radical_SAM"/>
    <property type="match status" value="1"/>
</dbReference>
<keyword evidence="5" id="KW-0411">Iron-sulfur</keyword>
<evidence type="ECO:0000256" key="4">
    <source>
        <dbReference type="ARBA" id="ARBA00023004"/>
    </source>
</evidence>
<dbReference type="Pfam" id="PF13186">
    <property type="entry name" value="SPASM"/>
    <property type="match status" value="1"/>
</dbReference>
<gene>
    <name evidence="8" type="ORF">GWK16_20815</name>
</gene>
<dbReference type="PANTHER" id="PTHR11228:SF7">
    <property type="entry name" value="PQQA PEPTIDE CYCLASE"/>
    <property type="match status" value="1"/>
</dbReference>
<dbReference type="SMART" id="SM00729">
    <property type="entry name" value="Elp3"/>
    <property type="match status" value="1"/>
</dbReference>
<sequence>MLYGGRSRSCERNHSTHGAPAQHLVSTGGRDCLVQSDVARSHRRRPRSRVFPVVNPRLTSPPKVAISITGACPLSCRHCYGDCGHAPQDSELGIEEWRTAIRQLASDGVISLHIEGGEPLLKPGFLGLLGEASQSMFTMLRTHGTLIDAAMARALRDNGVGRVLVDVMGSTAETHEWFTQVPGSFAASLDAVRHLVDCGIPTDVLVILTRQNAPEIQGILDLAARLGAERVGVLRLYPLGRAKRIWSTIALPLADQMRTIAELRPPEGLGLMQSWHPNNHNCCWQSAAVIANGDIVGCPYLREDVNHGNLRETTLQQAWETARLWRTLRAGAVEQSCPDCSASEGSHGGCRATAYAWHGRWTAPDPFDPILNDGVDVSLLPDRLLPA</sequence>
<evidence type="ECO:0000256" key="1">
    <source>
        <dbReference type="ARBA" id="ARBA00001966"/>
    </source>
</evidence>
<dbReference type="InterPro" id="IPR023885">
    <property type="entry name" value="4Fe4S-binding_SPASM_dom"/>
</dbReference>
<dbReference type="EMBL" id="JABBKX010000009">
    <property type="protein sequence ID" value="NMJ43702.1"/>
    <property type="molecule type" value="Genomic_DNA"/>
</dbReference>
<evidence type="ECO:0000256" key="5">
    <source>
        <dbReference type="ARBA" id="ARBA00023014"/>
    </source>
</evidence>
<comment type="caution">
    <text evidence="8">The sequence shown here is derived from an EMBL/GenBank/DDBJ whole genome shotgun (WGS) entry which is preliminary data.</text>
</comment>
<dbReference type="SFLD" id="SFLDS00029">
    <property type="entry name" value="Radical_SAM"/>
    <property type="match status" value="1"/>
</dbReference>
<keyword evidence="9" id="KW-1185">Reference proteome</keyword>
<dbReference type="NCBIfam" id="TIGR04085">
    <property type="entry name" value="rSAM_more_4Fe4S"/>
    <property type="match status" value="1"/>
</dbReference>
<dbReference type="GO" id="GO:0003824">
    <property type="term" value="F:catalytic activity"/>
    <property type="evidence" value="ECO:0007669"/>
    <property type="project" value="InterPro"/>
</dbReference>
<evidence type="ECO:0000256" key="6">
    <source>
        <dbReference type="SAM" id="MobiDB-lite"/>
    </source>
</evidence>
<proteinExistence type="predicted"/>
<dbReference type="SUPFAM" id="SSF102114">
    <property type="entry name" value="Radical SAM enzymes"/>
    <property type="match status" value="1"/>
</dbReference>
<evidence type="ECO:0000313" key="9">
    <source>
        <dbReference type="Proteomes" id="UP000548582"/>
    </source>
</evidence>
<dbReference type="GO" id="GO:0046872">
    <property type="term" value="F:metal ion binding"/>
    <property type="evidence" value="ECO:0007669"/>
    <property type="project" value="UniProtKB-KW"/>
</dbReference>
<evidence type="ECO:0000313" key="8">
    <source>
        <dbReference type="EMBL" id="NMJ43702.1"/>
    </source>
</evidence>
<dbReference type="InterPro" id="IPR013785">
    <property type="entry name" value="Aldolase_TIM"/>
</dbReference>
<dbReference type="SFLD" id="SFLDG01386">
    <property type="entry name" value="main_SPASM_domain-containing"/>
    <property type="match status" value="1"/>
</dbReference>